<name>A0A084GE29_PSEDA</name>
<feature type="transmembrane region" description="Helical" evidence="1">
    <location>
        <begin position="427"/>
        <end position="449"/>
    </location>
</feature>
<dbReference type="InterPro" id="IPR058257">
    <property type="entry name" value="CorA-like_dom"/>
</dbReference>
<protein>
    <recommendedName>
        <fullName evidence="2">CorA-like transporter domain-containing protein</fullName>
    </recommendedName>
</protein>
<dbReference type="KEGG" id="sapo:SAPIO_CDS1932"/>
<dbReference type="AlphaFoldDB" id="A0A084GE29"/>
<evidence type="ECO:0000313" key="4">
    <source>
        <dbReference type="Proteomes" id="UP000028545"/>
    </source>
</evidence>
<dbReference type="RefSeq" id="XP_016645390.1">
    <property type="nucleotide sequence ID" value="XM_016785093.1"/>
</dbReference>
<comment type="caution">
    <text evidence="3">The sequence shown here is derived from an EMBL/GenBank/DDBJ whole genome shotgun (WGS) entry which is preliminary data.</text>
</comment>
<accession>A0A084GE29</accession>
<feature type="domain" description="CorA-like transporter" evidence="2">
    <location>
        <begin position="13"/>
        <end position="298"/>
    </location>
</feature>
<proteinExistence type="predicted"/>
<evidence type="ECO:0000259" key="2">
    <source>
        <dbReference type="Pfam" id="PF26616"/>
    </source>
</evidence>
<reference evidence="3 4" key="1">
    <citation type="journal article" date="2014" name="Genome Announc.">
        <title>Draft genome sequence of the pathogenic fungus Scedosporium apiospermum.</title>
        <authorList>
            <person name="Vandeputte P."/>
            <person name="Ghamrawi S."/>
            <person name="Rechenmann M."/>
            <person name="Iltis A."/>
            <person name="Giraud S."/>
            <person name="Fleury M."/>
            <person name="Thornton C."/>
            <person name="Delhaes L."/>
            <person name="Meyer W."/>
            <person name="Papon N."/>
            <person name="Bouchara J.P."/>
        </authorList>
    </citation>
    <scope>NUCLEOTIDE SEQUENCE [LARGE SCALE GENOMIC DNA]</scope>
    <source>
        <strain evidence="3 4">IHEM 14462</strain>
    </source>
</reference>
<organism evidence="3 4">
    <name type="scientific">Pseudallescheria apiosperma</name>
    <name type="common">Scedosporium apiospermum</name>
    <dbReference type="NCBI Taxonomy" id="563466"/>
    <lineage>
        <taxon>Eukaryota</taxon>
        <taxon>Fungi</taxon>
        <taxon>Dikarya</taxon>
        <taxon>Ascomycota</taxon>
        <taxon>Pezizomycotina</taxon>
        <taxon>Sordariomycetes</taxon>
        <taxon>Hypocreomycetidae</taxon>
        <taxon>Microascales</taxon>
        <taxon>Microascaceae</taxon>
        <taxon>Scedosporium</taxon>
    </lineage>
</organism>
<dbReference type="VEuPathDB" id="FungiDB:SAPIO_CDS1932"/>
<dbReference type="OMA" id="HLLYCHW"/>
<keyword evidence="4" id="KW-1185">Reference proteome</keyword>
<keyword evidence="1" id="KW-1133">Transmembrane helix</keyword>
<evidence type="ECO:0000256" key="1">
    <source>
        <dbReference type="SAM" id="Phobius"/>
    </source>
</evidence>
<dbReference type="HOGENOM" id="CLU_025521_1_0_1"/>
<evidence type="ECO:0000313" key="3">
    <source>
        <dbReference type="EMBL" id="KEZ45591.1"/>
    </source>
</evidence>
<keyword evidence="1" id="KW-0812">Transmembrane</keyword>
<dbReference type="Proteomes" id="UP000028545">
    <property type="component" value="Unassembled WGS sequence"/>
</dbReference>
<dbReference type="GeneID" id="27721004"/>
<dbReference type="Pfam" id="PF26616">
    <property type="entry name" value="CorA-like"/>
    <property type="match status" value="1"/>
</dbReference>
<keyword evidence="1" id="KW-0472">Membrane</keyword>
<feature type="transmembrane region" description="Helical" evidence="1">
    <location>
        <begin position="478"/>
        <end position="500"/>
    </location>
</feature>
<dbReference type="OrthoDB" id="5396681at2759"/>
<dbReference type="EMBL" id="JOWA01000077">
    <property type="protein sequence ID" value="KEZ45591.1"/>
    <property type="molecule type" value="Genomic_DNA"/>
</dbReference>
<gene>
    <name evidence="3" type="ORF">SAPIO_CDS1932</name>
</gene>
<dbReference type="Gene3D" id="1.20.58.340">
    <property type="entry name" value="Magnesium transport protein CorA, transmembrane region"/>
    <property type="match status" value="1"/>
</dbReference>
<sequence length="546" mass="63014">MSDLGVPNDFIASYKDYQSYPKCIIDRAKYGGALLEEYDGRLLERSEALNLFVEHDVYIPYREIGKDHRVIEEILWSDADVSSYLTDPSDLRSVPGSSGDPVFRTISLITAGSTQPLETTRESLKRILAYFQVMPEFLEFLYIFGRRDGLDSELRSSGFRTDVALSEPNPAHIIKSLNRSGRRYQMCYSLKSVSINKDLDEKAHGHGQWKIRNAAFHHQFDVEAHTQLWVLGDQKVKLHTLLGTQLAKGQRYPERFGTFQQAFETSLDTHLLYCRSACQDWRWFICSMEDKIQDLTIHCLLPPRTNGENPIIWDPEGVRILQQEEERVNATIMALKSNLGIITRLVKFFRSLVKNPGFPEKEASEQSVFDFTSRLEELTYDLESQISRAQILSKLVTDRKNMLIQHLQIQTVVQQERVAHAMGLEAIAVRVIAVITLVFLPATFVSTFFSTDVIKFQPDDEVKSGSPPQQYSSRALKMFFAVSIPLMAITFGIAIGWYWFERRQKRMKYERIQLDGKDLEDSYTDSARLRFPWKYWKRGRIPSKSL</sequence>